<dbReference type="InterPro" id="IPR049730">
    <property type="entry name" value="SNF2/RAD54-like_C"/>
</dbReference>
<reference evidence="11 12" key="1">
    <citation type="journal article" date="2024" name="J. Plant Pathol.">
        <title>Sequence and assembly of the genome of Seiridium unicorne, isolate CBS 538.82, causal agent of cypress canker disease.</title>
        <authorList>
            <person name="Scali E."/>
            <person name="Rocca G.D."/>
            <person name="Danti R."/>
            <person name="Garbelotto M."/>
            <person name="Barberini S."/>
            <person name="Baroncelli R."/>
            <person name="Emiliani G."/>
        </authorList>
    </citation>
    <scope>NUCLEOTIDE SEQUENCE [LARGE SCALE GENOMIC DNA]</scope>
    <source>
        <strain evidence="11 12">BM-138-508</strain>
    </source>
</reference>
<dbReference type="SMART" id="SM00184">
    <property type="entry name" value="RING"/>
    <property type="match status" value="1"/>
</dbReference>
<feature type="domain" description="Helicase ATP-binding" evidence="9">
    <location>
        <begin position="499"/>
        <end position="695"/>
    </location>
</feature>
<evidence type="ECO:0000256" key="2">
    <source>
        <dbReference type="ARBA" id="ARBA00022741"/>
    </source>
</evidence>
<dbReference type="SUPFAM" id="SSF57850">
    <property type="entry name" value="RING/U-box"/>
    <property type="match status" value="1"/>
</dbReference>
<feature type="compositionally biased region" description="Basic and acidic residues" evidence="7">
    <location>
        <begin position="127"/>
        <end position="148"/>
    </location>
</feature>
<keyword evidence="3" id="KW-0378">Hydrolase</keyword>
<keyword evidence="4" id="KW-0347">Helicase</keyword>
<feature type="compositionally biased region" description="Polar residues" evidence="7">
    <location>
        <begin position="263"/>
        <end position="282"/>
    </location>
</feature>
<dbReference type="InterPro" id="IPR027417">
    <property type="entry name" value="P-loop_NTPase"/>
</dbReference>
<evidence type="ECO:0000259" key="10">
    <source>
        <dbReference type="PROSITE" id="PS51194"/>
    </source>
</evidence>
<dbReference type="EMBL" id="JARVKF010000223">
    <property type="protein sequence ID" value="KAK9420872.1"/>
    <property type="molecule type" value="Genomic_DNA"/>
</dbReference>
<dbReference type="InterPro" id="IPR014001">
    <property type="entry name" value="Helicase_ATP-bd"/>
</dbReference>
<evidence type="ECO:0000256" key="7">
    <source>
        <dbReference type="SAM" id="MobiDB-lite"/>
    </source>
</evidence>
<feature type="compositionally biased region" description="Polar residues" evidence="7">
    <location>
        <begin position="77"/>
        <end position="95"/>
    </location>
</feature>
<feature type="compositionally biased region" description="Low complexity" evidence="7">
    <location>
        <begin position="308"/>
        <end position="319"/>
    </location>
</feature>
<dbReference type="SMART" id="SM00487">
    <property type="entry name" value="DEXDc"/>
    <property type="match status" value="1"/>
</dbReference>
<dbReference type="Pfam" id="PF00271">
    <property type="entry name" value="Helicase_C"/>
    <property type="match status" value="1"/>
</dbReference>
<organism evidence="11 12">
    <name type="scientific">Seiridium unicorne</name>
    <dbReference type="NCBI Taxonomy" id="138068"/>
    <lineage>
        <taxon>Eukaryota</taxon>
        <taxon>Fungi</taxon>
        <taxon>Dikarya</taxon>
        <taxon>Ascomycota</taxon>
        <taxon>Pezizomycotina</taxon>
        <taxon>Sordariomycetes</taxon>
        <taxon>Xylariomycetidae</taxon>
        <taxon>Amphisphaeriales</taxon>
        <taxon>Sporocadaceae</taxon>
        <taxon>Seiridium</taxon>
    </lineage>
</organism>
<keyword evidence="2" id="KW-0547">Nucleotide-binding</keyword>
<keyword evidence="6" id="KW-0862">Zinc</keyword>
<feature type="region of interest" description="Disordered" evidence="7">
    <location>
        <begin position="991"/>
        <end position="1027"/>
    </location>
</feature>
<keyword evidence="12" id="KW-1185">Reference proteome</keyword>
<dbReference type="PANTHER" id="PTHR45626:SF16">
    <property type="entry name" value="ATP-DEPENDENT HELICASE ULS1"/>
    <property type="match status" value="1"/>
</dbReference>
<keyword evidence="6" id="KW-0863">Zinc-finger</keyword>
<feature type="region of interest" description="Disordered" evidence="7">
    <location>
        <begin position="69"/>
        <end position="325"/>
    </location>
</feature>
<comment type="caution">
    <text evidence="11">The sequence shown here is derived from an EMBL/GenBank/DDBJ whole genome shotgun (WGS) entry which is preliminary data.</text>
</comment>
<proteinExistence type="inferred from homology"/>
<feature type="domain" description="Helicase C-terminal" evidence="10">
    <location>
        <begin position="1061"/>
        <end position="1218"/>
    </location>
</feature>
<evidence type="ECO:0000313" key="11">
    <source>
        <dbReference type="EMBL" id="KAK9420872.1"/>
    </source>
</evidence>
<dbReference type="PROSITE" id="PS51194">
    <property type="entry name" value="HELICASE_CTER"/>
    <property type="match status" value="1"/>
</dbReference>
<dbReference type="InterPro" id="IPR001650">
    <property type="entry name" value="Helicase_C-like"/>
</dbReference>
<feature type="compositionally biased region" description="Acidic residues" evidence="7">
    <location>
        <begin position="943"/>
        <end position="974"/>
    </location>
</feature>
<keyword evidence="5" id="KW-0067">ATP-binding</keyword>
<dbReference type="PROSITE" id="PS51192">
    <property type="entry name" value="HELICASE_ATP_BIND_1"/>
    <property type="match status" value="1"/>
</dbReference>
<dbReference type="Pfam" id="PF00176">
    <property type="entry name" value="SNF2-rel_dom"/>
    <property type="match status" value="1"/>
</dbReference>
<dbReference type="Gene3D" id="3.40.50.300">
    <property type="entry name" value="P-loop containing nucleotide triphosphate hydrolases"/>
    <property type="match status" value="1"/>
</dbReference>
<dbReference type="SUPFAM" id="SSF52540">
    <property type="entry name" value="P-loop containing nucleoside triphosphate hydrolases"/>
    <property type="match status" value="2"/>
</dbReference>
<evidence type="ECO:0000259" key="8">
    <source>
        <dbReference type="PROSITE" id="PS50089"/>
    </source>
</evidence>
<dbReference type="CDD" id="cd18793">
    <property type="entry name" value="SF2_C_SNF"/>
    <property type="match status" value="1"/>
</dbReference>
<dbReference type="SMART" id="SM00490">
    <property type="entry name" value="HELICc"/>
    <property type="match status" value="1"/>
</dbReference>
<dbReference type="InterPro" id="IPR013083">
    <property type="entry name" value="Znf_RING/FYVE/PHD"/>
</dbReference>
<dbReference type="InterPro" id="IPR050628">
    <property type="entry name" value="SNF2_RAD54_helicase_TF"/>
</dbReference>
<feature type="compositionally biased region" description="Basic and acidic residues" evidence="7">
    <location>
        <begin position="224"/>
        <end position="235"/>
    </location>
</feature>
<dbReference type="CDD" id="cd18008">
    <property type="entry name" value="DEXDc_SHPRH-like"/>
    <property type="match status" value="1"/>
</dbReference>
<evidence type="ECO:0000256" key="5">
    <source>
        <dbReference type="ARBA" id="ARBA00022840"/>
    </source>
</evidence>
<accession>A0ABR2V1T8</accession>
<dbReference type="InterPro" id="IPR000330">
    <property type="entry name" value="SNF2_N"/>
</dbReference>
<dbReference type="Gene3D" id="3.30.40.10">
    <property type="entry name" value="Zinc/RING finger domain, C3HC4 (zinc finger)"/>
    <property type="match status" value="1"/>
</dbReference>
<evidence type="ECO:0000313" key="12">
    <source>
        <dbReference type="Proteomes" id="UP001408356"/>
    </source>
</evidence>
<evidence type="ECO:0000256" key="1">
    <source>
        <dbReference type="ARBA" id="ARBA00007025"/>
    </source>
</evidence>
<evidence type="ECO:0000256" key="6">
    <source>
        <dbReference type="PROSITE-ProRule" id="PRU00175"/>
    </source>
</evidence>
<feature type="domain" description="RING-type" evidence="8">
    <location>
        <begin position="861"/>
        <end position="912"/>
    </location>
</feature>
<name>A0ABR2V1T8_9PEZI</name>
<gene>
    <name evidence="11" type="ORF">SUNI508_00963</name>
</gene>
<keyword evidence="6" id="KW-0479">Metal-binding</keyword>
<dbReference type="InterPro" id="IPR001841">
    <property type="entry name" value="Znf_RING"/>
</dbReference>
<dbReference type="Proteomes" id="UP001408356">
    <property type="component" value="Unassembled WGS sequence"/>
</dbReference>
<evidence type="ECO:0000256" key="4">
    <source>
        <dbReference type="ARBA" id="ARBA00022806"/>
    </source>
</evidence>
<feature type="compositionally biased region" description="Basic and acidic residues" evidence="7">
    <location>
        <begin position="1018"/>
        <end position="1027"/>
    </location>
</feature>
<dbReference type="InterPro" id="IPR038718">
    <property type="entry name" value="SNF2-like_sf"/>
</dbReference>
<feature type="region of interest" description="Disordered" evidence="7">
    <location>
        <begin position="936"/>
        <end position="979"/>
    </location>
</feature>
<evidence type="ECO:0000259" key="9">
    <source>
        <dbReference type="PROSITE" id="PS51192"/>
    </source>
</evidence>
<dbReference type="PROSITE" id="PS50089">
    <property type="entry name" value="ZF_RING_2"/>
    <property type="match status" value="1"/>
</dbReference>
<dbReference type="PANTHER" id="PTHR45626">
    <property type="entry name" value="TRANSCRIPTION TERMINATION FACTOR 2-RELATED"/>
    <property type="match status" value="1"/>
</dbReference>
<feature type="region of interest" description="Disordered" evidence="7">
    <location>
        <begin position="1"/>
        <end position="28"/>
    </location>
</feature>
<feature type="compositionally biased region" description="Basic and acidic residues" evidence="7">
    <location>
        <begin position="201"/>
        <end position="213"/>
    </location>
</feature>
<feature type="compositionally biased region" description="Polar residues" evidence="7">
    <location>
        <begin position="243"/>
        <end position="252"/>
    </location>
</feature>
<protein>
    <submittedName>
        <fullName evidence="11">Uncharacterized protein</fullName>
    </submittedName>
</protein>
<comment type="similarity">
    <text evidence="1">Belongs to the SNF2/RAD54 helicase family.</text>
</comment>
<evidence type="ECO:0000256" key="3">
    <source>
        <dbReference type="ARBA" id="ARBA00022801"/>
    </source>
</evidence>
<dbReference type="Pfam" id="PF13923">
    <property type="entry name" value="zf-C3HC4_2"/>
    <property type="match status" value="1"/>
</dbReference>
<feature type="compositionally biased region" description="Basic residues" evidence="7">
    <location>
        <begin position="996"/>
        <end position="1017"/>
    </location>
</feature>
<sequence length="1231" mass="138151">MTSQPEDDFVRPSASLEAEVRETEEDLFDDLSLQETLLESLRDTPQDTLEKQAELKSIIKSIKVKLKKLHNRRGLDQPSSSRTNGNSNHKSSRMSAMNPIDLTASAPPSPRAYPQPAAVTARSGKGSRPELKDRTQDRKRTYSRHLDAEEPWLPGNKSRRTTPTLGSSNPNTPSNGLPDNSDASSTVDGDEESFSFLDQQRQAEERYRLRKEQEEDNAWWAQEFQRELENDRGQPAEDYVPANSFTQQSAHSRPNAFDRILNRGSQSSQPMQETTLPSTTSLDAGHMTPSPVPHRAMTSAIPSHTRVNNSSSPAAAGNADYDQTQNRWDSPPIPGPSLMPGSFNSDPFNGLFGPERLLGGSPEEYSTATDSDLEISGMNTGPRPGTLYNGSSNILNNGPSNPGGRSLNDIIHQTNNYDFSTGLDQLGNPIPANSMDFVRSLQETQSLSGNERFSNEDIRDLLANIPIDAQPDNQADTPDGFKYPLYLHQKIALKWMQNMEADEKKKGGILADDMGLGKTISTLALISTRPATPDPGSRYANPTLIVAPVSLIKQWEREAMTKIESGRHSLAVLNAHDPTNKNKSYLHFKQFDIVLTTYDKLSREARKFDDYVNSQAEKQQPVNDDHVLRHFPFMGPRSMFHRIVLDEAQAIKNAKSLRFKACRRIQATHRWCLTGTPMMNGVEELSPLINFLRIKPYNDTFAFKNAFACLSTKVAGGRRWGQDTAMKKLQTLLKAIMLRRTKQSEINGQPIIQLLPKVEMVDHVVFGEDEDSYYRDLERDAQVKISRFLKEGLVGKRYTVALVLLLRLRQACCHPFLHITDLEFVNNDLPVKDMLANAGKLRSDAVQRIIDHINSQEPFECPICYDSTENPSILLCGHHTCSECLIKLRTVAEAQNIQAGNDGAMSSCPECREAVDLNVYLSHDIFKQVHMEDQYKAEQADIKDEDETDSDVTDDDDDDDDLTASEENSDEEVDERGNLKDFIVADDDDSDFSPVKKARHVTAEKHKKTKRKHKGKGKKDDPVKPHELGKLRKEAGNNQIARKRYMNYLQRIWLDSAKITKCTQIISGIQDSGEKTIVFSQWTLLLDLLELQISKSLRLGYRRYDGSMSSAQRDAAVTGFTNDPNCKVMLISLKAGNAGLNLTMASHVIIMDPFWNPFIEQQAVDRAHRIGQTKEVKVHRVLVKETVEDRIVELQDRKRDLVNAALDENAARAIGRLSANDLAFLFGVGRR</sequence>
<dbReference type="CDD" id="cd16449">
    <property type="entry name" value="RING-HC"/>
    <property type="match status" value="1"/>
</dbReference>
<dbReference type="Gene3D" id="3.40.50.10810">
    <property type="entry name" value="Tandem AAA-ATPase domain"/>
    <property type="match status" value="1"/>
</dbReference>
<feature type="compositionally biased region" description="Polar residues" evidence="7">
    <location>
        <begin position="161"/>
        <end position="187"/>
    </location>
</feature>